<proteinExistence type="predicted"/>
<sequence>MKKILISVVAVLTMVAGVFWFVNNRSTTQKDSASTNQQ</sequence>
<dbReference type="EMBL" id="ANJW01000124">
    <property type="protein sequence ID" value="EPC58030.1"/>
    <property type="molecule type" value="Genomic_DNA"/>
</dbReference>
<protein>
    <submittedName>
        <fullName evidence="1">Manganese ABC transporter substrate-binding lipoprotein</fullName>
    </submittedName>
</protein>
<feature type="non-terminal residue" evidence="1">
    <location>
        <position position="38"/>
    </location>
</feature>
<keyword evidence="1" id="KW-0449">Lipoprotein</keyword>
<comment type="caution">
    <text evidence="1">The sequence shown here is derived from an EMBL/GenBank/DDBJ whole genome shotgun (WGS) entry which is preliminary data.</text>
</comment>
<dbReference type="AlphaFoldDB" id="A0A829GKE7"/>
<gene>
    <name evidence="1" type="ORF">Lpp123_02134</name>
</gene>
<evidence type="ECO:0000313" key="2">
    <source>
        <dbReference type="Proteomes" id="UP000014316"/>
    </source>
</evidence>
<reference evidence="1 2" key="1">
    <citation type="journal article" date="2013" name="PLoS ONE">
        <title>Lactobacillus paracasei comparative genomics: towards species pan-genome definition and exploitation of diversity.</title>
        <authorList>
            <person name="Smokvina T."/>
            <person name="Wels M."/>
            <person name="Polka J."/>
            <person name="Chervaux C."/>
            <person name="Brisse S."/>
            <person name="Boekhorst J."/>
            <person name="van Hylckama Vlieg J.E."/>
            <person name="Siezen R.J."/>
        </authorList>
    </citation>
    <scope>NUCLEOTIDE SEQUENCE [LARGE SCALE GENOMIC DNA]</scope>
    <source>
        <strain evidence="1 2">Lpp123</strain>
    </source>
</reference>
<dbReference type="Proteomes" id="UP000014316">
    <property type="component" value="Unassembled WGS sequence"/>
</dbReference>
<organism evidence="1 2">
    <name type="scientific">Lacticaseibacillus paracasei subsp. paracasei Lpp123</name>
    <dbReference type="NCBI Taxonomy" id="1256201"/>
    <lineage>
        <taxon>Bacteria</taxon>
        <taxon>Bacillati</taxon>
        <taxon>Bacillota</taxon>
        <taxon>Bacilli</taxon>
        <taxon>Lactobacillales</taxon>
        <taxon>Lactobacillaceae</taxon>
        <taxon>Lacticaseibacillus</taxon>
    </lineage>
</organism>
<accession>A0A829GKE7</accession>
<evidence type="ECO:0000313" key="1">
    <source>
        <dbReference type="EMBL" id="EPC58030.1"/>
    </source>
</evidence>
<name>A0A829GKE7_LACPA</name>